<keyword evidence="5" id="KW-0378">Hydrolase</keyword>
<evidence type="ECO:0000256" key="8">
    <source>
        <dbReference type="ARBA" id="ARBA00023136"/>
    </source>
</evidence>
<protein>
    <submittedName>
        <fullName evidence="13">Desumoylating isopeptidase 1 (DeSI-1) (PPPDE peptidase domain-containing protein 2)</fullName>
    </submittedName>
</protein>
<evidence type="ECO:0000256" key="1">
    <source>
        <dbReference type="ARBA" id="ARBA00004141"/>
    </source>
</evidence>
<dbReference type="PROSITE" id="PS51858">
    <property type="entry name" value="PPPDE"/>
    <property type="match status" value="1"/>
</dbReference>
<feature type="transmembrane region" description="Helical" evidence="10">
    <location>
        <begin position="167"/>
        <end position="192"/>
    </location>
</feature>
<keyword evidence="8 10" id="KW-0472">Membrane</keyword>
<feature type="domain" description="EF-hand" evidence="11">
    <location>
        <begin position="671"/>
        <end position="706"/>
    </location>
</feature>
<reference evidence="13 14" key="1">
    <citation type="submission" date="2024-02" db="EMBL/GenBank/DDBJ databases">
        <authorList>
            <person name="Chen Y."/>
            <person name="Shah S."/>
            <person name="Dougan E. K."/>
            <person name="Thang M."/>
            <person name="Chan C."/>
        </authorList>
    </citation>
    <scope>NUCLEOTIDE SEQUENCE [LARGE SCALE GENOMIC DNA]</scope>
</reference>
<dbReference type="EMBL" id="CAXAMM010041685">
    <property type="protein sequence ID" value="CAK9100724.1"/>
    <property type="molecule type" value="Genomic_DNA"/>
</dbReference>
<dbReference type="Gene3D" id="1.10.238.10">
    <property type="entry name" value="EF-hand"/>
    <property type="match status" value="2"/>
</dbReference>
<name>A0ABP0RJE3_9DINO</name>
<dbReference type="Gene3D" id="1.20.120.350">
    <property type="entry name" value="Voltage-gated potassium channels. Chain C"/>
    <property type="match status" value="1"/>
</dbReference>
<dbReference type="PANTHER" id="PTHR12378:SF7">
    <property type="entry name" value="DESUMOYLATING ISOPEPTIDASE 1"/>
    <property type="match status" value="1"/>
</dbReference>
<dbReference type="InterPro" id="IPR005821">
    <property type="entry name" value="Ion_trans_dom"/>
</dbReference>
<keyword evidence="14" id="KW-1185">Reference proteome</keyword>
<evidence type="ECO:0000259" key="11">
    <source>
        <dbReference type="PROSITE" id="PS50222"/>
    </source>
</evidence>
<evidence type="ECO:0000256" key="9">
    <source>
        <dbReference type="SAM" id="MobiDB-lite"/>
    </source>
</evidence>
<dbReference type="InterPro" id="IPR027359">
    <property type="entry name" value="Volt_channel_dom_sf"/>
</dbReference>
<evidence type="ECO:0000256" key="6">
    <source>
        <dbReference type="ARBA" id="ARBA00022837"/>
    </source>
</evidence>
<dbReference type="Gene3D" id="1.10.287.70">
    <property type="match status" value="1"/>
</dbReference>
<keyword evidence="4 10" id="KW-0812">Transmembrane</keyword>
<evidence type="ECO:0000313" key="13">
    <source>
        <dbReference type="EMBL" id="CAK9100724.1"/>
    </source>
</evidence>
<dbReference type="PROSITE" id="PS50222">
    <property type="entry name" value="EF_HAND_2"/>
    <property type="match status" value="2"/>
</dbReference>
<accession>A0ABP0RJE3</accession>
<keyword evidence="3" id="KW-0645">Protease</keyword>
<gene>
    <name evidence="13" type="ORF">SCF082_LOCUS47120</name>
</gene>
<feature type="region of interest" description="Disordered" evidence="9">
    <location>
        <begin position="947"/>
        <end position="976"/>
    </location>
</feature>
<evidence type="ECO:0000256" key="4">
    <source>
        <dbReference type="ARBA" id="ARBA00022692"/>
    </source>
</evidence>
<keyword evidence="7 10" id="KW-1133">Transmembrane helix</keyword>
<feature type="domain" description="PPPDE" evidence="12">
    <location>
        <begin position="706"/>
        <end position="835"/>
    </location>
</feature>
<sequence>MLAEKVQFFVGEEKYWNWFDLALVTESIIGVFLEGGPSLSFLRIFRVFRLVRVVKVVRSVKALARLRTMIFAILHSFVDLLWAFLVIVLIVFVFAIVFDNAVADYFLKINPIDILDPESKKAQEVFNMELLFGDLLETMISLWSAVSGGNDWMFYGDLLREVPMGGMYFAIFNFYVAFCVVGMFNVVTGVFVDSAVCVRTGDEVVQGYLDDLRQTTEEIKGFFKEADIDGSGTLNWSEFQHHMQNPAVKAYFSGLDIDPEEAEIIFTILDGDKSKEIKIDEFVNGTMKLKGSATKLDLMALMYDQTRQNMKFDALCDFVEEELQDIKRRMQAAPSPRNASREPPGAPAAPRLPQQVPAYRSPQRPRQVREVRIDANVPRVIDSSIPRVMVPWPISPEVWAYERWVFQGNEFPHARAGIDVRLAPVYGQKVLQPEGMLKGESKLSRLLDAWEPSRAGDERRRGSMRSVSVARRYEFRVLKWEGISNLREVHAKPTPMIEKENQGVSSDLLQKCSLIARLRREYRAKGSLNVAGLCTLWLHQTLQEGKASNRHGVSGRELQALALRAAQQLQDLHLKSWTNDEEISEEEYVHAMLLLKAPDRAAAQIYLPLKASLAKYPNMLLNLQNLFDRADTRGCAYLTQSDVARMYRHRSWRLHPSCMDGRPLTDEELEDPDDLARQLVEAMDIDQDGVVSYAEFVAFCVGRRKKEVKLHLYDLSRGSGNQFQWLLGEGMEQIWHTGVVAFDKEYLFSSDTIFDTPGKTSFGEPSQVRSLGYTFWNQEELHDFIVCELKPIFHRDTYDVICNNCNHFSDRVSMYLTGNHLPQDILLQSDRLMDLVTVRAVRPFLNWLLRDCVVSREGTARPVEVPHGKWHRITTCEEVVPGAVVALHPDWGRTAGVLGIVCDAREAETIIGVWHCDHLDEASILQRRSAPFLSTWSWMTTAMTTVGPTSGLSGTSEVGLKGPGRPPNGASTETMS</sequence>
<comment type="subcellular location">
    <subcellularLocation>
        <location evidence="1">Membrane</location>
        <topology evidence="1">Multi-pass membrane protein</topology>
    </subcellularLocation>
</comment>
<evidence type="ECO:0000256" key="10">
    <source>
        <dbReference type="SAM" id="Phobius"/>
    </source>
</evidence>
<dbReference type="Gene3D" id="3.90.1720.30">
    <property type="entry name" value="PPPDE domains"/>
    <property type="match status" value="1"/>
</dbReference>
<dbReference type="Pfam" id="PF05903">
    <property type="entry name" value="Peptidase_C97"/>
    <property type="match status" value="1"/>
</dbReference>
<dbReference type="Pfam" id="PF13499">
    <property type="entry name" value="EF-hand_7"/>
    <property type="match status" value="2"/>
</dbReference>
<dbReference type="PANTHER" id="PTHR12378">
    <property type="entry name" value="DESUMOYLATING ISOPEPTIDASE"/>
    <property type="match status" value="1"/>
</dbReference>
<keyword evidence="6" id="KW-0106">Calcium</keyword>
<feature type="domain" description="EF-hand" evidence="11">
    <location>
        <begin position="214"/>
        <end position="249"/>
    </location>
</feature>
<comment type="similarity">
    <text evidence="2">Belongs to the DeSI family.</text>
</comment>
<dbReference type="InterPro" id="IPR008580">
    <property type="entry name" value="PPPDE_dom"/>
</dbReference>
<evidence type="ECO:0000256" key="5">
    <source>
        <dbReference type="ARBA" id="ARBA00022801"/>
    </source>
</evidence>
<dbReference type="InterPro" id="IPR011992">
    <property type="entry name" value="EF-hand-dom_pair"/>
</dbReference>
<dbReference type="SMART" id="SM00054">
    <property type="entry name" value="EFh"/>
    <property type="match status" value="3"/>
</dbReference>
<dbReference type="PROSITE" id="PS00018">
    <property type="entry name" value="EF_HAND_1"/>
    <property type="match status" value="2"/>
</dbReference>
<feature type="transmembrane region" description="Helical" evidence="10">
    <location>
        <begin position="69"/>
        <end position="98"/>
    </location>
</feature>
<evidence type="ECO:0000259" key="12">
    <source>
        <dbReference type="PROSITE" id="PS51858"/>
    </source>
</evidence>
<dbReference type="InterPro" id="IPR042266">
    <property type="entry name" value="PPPDE_sf"/>
</dbReference>
<dbReference type="Proteomes" id="UP001642464">
    <property type="component" value="Unassembled WGS sequence"/>
</dbReference>
<evidence type="ECO:0000256" key="3">
    <source>
        <dbReference type="ARBA" id="ARBA00022670"/>
    </source>
</evidence>
<evidence type="ECO:0000256" key="7">
    <source>
        <dbReference type="ARBA" id="ARBA00022989"/>
    </source>
</evidence>
<evidence type="ECO:0000313" key="14">
    <source>
        <dbReference type="Proteomes" id="UP001642464"/>
    </source>
</evidence>
<dbReference type="CDD" id="cd00051">
    <property type="entry name" value="EFh"/>
    <property type="match status" value="1"/>
</dbReference>
<dbReference type="SUPFAM" id="SSF81324">
    <property type="entry name" value="Voltage-gated potassium channels"/>
    <property type="match status" value="1"/>
</dbReference>
<comment type="caution">
    <text evidence="13">The sequence shown here is derived from an EMBL/GenBank/DDBJ whole genome shotgun (WGS) entry which is preliminary data.</text>
</comment>
<evidence type="ECO:0000256" key="2">
    <source>
        <dbReference type="ARBA" id="ARBA00008140"/>
    </source>
</evidence>
<organism evidence="13 14">
    <name type="scientific">Durusdinium trenchii</name>
    <dbReference type="NCBI Taxonomy" id="1381693"/>
    <lineage>
        <taxon>Eukaryota</taxon>
        <taxon>Sar</taxon>
        <taxon>Alveolata</taxon>
        <taxon>Dinophyceae</taxon>
        <taxon>Suessiales</taxon>
        <taxon>Symbiodiniaceae</taxon>
        <taxon>Durusdinium</taxon>
    </lineage>
</organism>
<feature type="region of interest" description="Disordered" evidence="9">
    <location>
        <begin position="329"/>
        <end position="367"/>
    </location>
</feature>
<dbReference type="InterPro" id="IPR018247">
    <property type="entry name" value="EF_Hand_1_Ca_BS"/>
</dbReference>
<proteinExistence type="inferred from homology"/>
<feature type="compositionally biased region" description="Polar residues" evidence="9">
    <location>
        <begin position="947"/>
        <end position="956"/>
    </location>
</feature>
<dbReference type="InterPro" id="IPR002048">
    <property type="entry name" value="EF_hand_dom"/>
</dbReference>
<dbReference type="Pfam" id="PF00520">
    <property type="entry name" value="Ion_trans"/>
    <property type="match status" value="1"/>
</dbReference>
<dbReference type="SMART" id="SM01179">
    <property type="entry name" value="DUF862"/>
    <property type="match status" value="1"/>
</dbReference>
<dbReference type="SUPFAM" id="SSF47473">
    <property type="entry name" value="EF-hand"/>
    <property type="match status" value="1"/>
</dbReference>